<evidence type="ECO:0000259" key="5">
    <source>
        <dbReference type="PROSITE" id="PS51755"/>
    </source>
</evidence>
<dbReference type="GO" id="GO:0000976">
    <property type="term" value="F:transcription cis-regulatory region binding"/>
    <property type="evidence" value="ECO:0007669"/>
    <property type="project" value="TreeGrafter"/>
</dbReference>
<dbReference type="PANTHER" id="PTHR48111:SF6">
    <property type="entry name" value="TRANSCRIPTIONAL REGULATORY PROTEIN CREB"/>
    <property type="match status" value="1"/>
</dbReference>
<dbReference type="InterPro" id="IPR036388">
    <property type="entry name" value="WH-like_DNA-bd_sf"/>
</dbReference>
<dbReference type="SUPFAM" id="SSF52172">
    <property type="entry name" value="CheY-like"/>
    <property type="match status" value="1"/>
</dbReference>
<dbReference type="InterPro" id="IPR011006">
    <property type="entry name" value="CheY-like_superfamily"/>
</dbReference>
<dbReference type="NCBIfam" id="NF008296">
    <property type="entry name" value="PRK11083.1"/>
    <property type="match status" value="1"/>
</dbReference>
<keyword evidence="7" id="KW-1185">Reference proteome</keyword>
<comment type="caution">
    <text evidence="6">The sequence shown here is derived from an EMBL/GenBank/DDBJ whole genome shotgun (WGS) entry which is preliminary data.</text>
</comment>
<dbReference type="InterPro" id="IPR001867">
    <property type="entry name" value="OmpR/PhoB-type_DNA-bd"/>
</dbReference>
<protein>
    <recommendedName>
        <fullName evidence="8">Two-component system response regulator CreB</fullName>
    </recommendedName>
</protein>
<name>A0A9P6Y638_9FUNG</name>
<sequence>MLRAMTVPVAHVLVVEDEAAIAETVLYALRSEGYAASHCLLGGEALQRLQAGGIDLLVLDVGLPDLGGFEVCRRLRAQPGPAAQLPVIFLTARNDEVDRVLGLELGADDYMTKPFSPRELVARVRARLRRAAPLAAAGSADAGWQQHGAFAIDRDGRRIRFRDQALDLTRYEYALLEALLQRPGAILSRAQLMDRGWDSSADSADRTVATHVKTLRAKLRAAGASDDPIRTHRGLGYALEV</sequence>
<dbReference type="Gene3D" id="6.10.250.690">
    <property type="match status" value="1"/>
</dbReference>
<accession>A0A9P6Y638</accession>
<evidence type="ECO:0000313" key="6">
    <source>
        <dbReference type="EMBL" id="KAG1540286.1"/>
    </source>
</evidence>
<evidence type="ECO:0000256" key="1">
    <source>
        <dbReference type="ARBA" id="ARBA00023125"/>
    </source>
</evidence>
<keyword evidence="2" id="KW-0597">Phosphoprotein</keyword>
<evidence type="ECO:0000256" key="3">
    <source>
        <dbReference type="PROSITE-ProRule" id="PRU01091"/>
    </source>
</evidence>
<dbReference type="PROSITE" id="PS51755">
    <property type="entry name" value="OMPR_PHOB"/>
    <property type="match status" value="1"/>
</dbReference>
<dbReference type="GO" id="GO:0000156">
    <property type="term" value="F:phosphorelay response regulator activity"/>
    <property type="evidence" value="ECO:0007669"/>
    <property type="project" value="TreeGrafter"/>
</dbReference>
<dbReference type="GO" id="GO:0006355">
    <property type="term" value="P:regulation of DNA-templated transcription"/>
    <property type="evidence" value="ECO:0007669"/>
    <property type="project" value="InterPro"/>
</dbReference>
<dbReference type="PANTHER" id="PTHR48111">
    <property type="entry name" value="REGULATOR OF RPOS"/>
    <property type="match status" value="1"/>
</dbReference>
<feature type="domain" description="OmpR/PhoB-type" evidence="5">
    <location>
        <begin position="141"/>
        <end position="241"/>
    </location>
</feature>
<dbReference type="SMART" id="SM00448">
    <property type="entry name" value="REC"/>
    <property type="match status" value="1"/>
</dbReference>
<feature type="modified residue" description="4-aspartylphosphate" evidence="2">
    <location>
        <position position="60"/>
    </location>
</feature>
<dbReference type="SUPFAM" id="SSF46894">
    <property type="entry name" value="C-terminal effector domain of the bipartite response regulators"/>
    <property type="match status" value="1"/>
</dbReference>
<dbReference type="EMBL" id="JAANIU010006776">
    <property type="protein sequence ID" value="KAG1540286.1"/>
    <property type="molecule type" value="Genomic_DNA"/>
</dbReference>
<dbReference type="Pfam" id="PF00486">
    <property type="entry name" value="Trans_reg_C"/>
    <property type="match status" value="1"/>
</dbReference>
<evidence type="ECO:0008006" key="8">
    <source>
        <dbReference type="Google" id="ProtNLM"/>
    </source>
</evidence>
<evidence type="ECO:0000313" key="7">
    <source>
        <dbReference type="Proteomes" id="UP000740926"/>
    </source>
</evidence>
<dbReference type="InterPro" id="IPR001789">
    <property type="entry name" value="Sig_transdc_resp-reg_receiver"/>
</dbReference>
<dbReference type="InterPro" id="IPR039420">
    <property type="entry name" value="WalR-like"/>
</dbReference>
<dbReference type="SMART" id="SM00862">
    <property type="entry name" value="Trans_reg_C"/>
    <property type="match status" value="1"/>
</dbReference>
<dbReference type="AlphaFoldDB" id="A0A9P6Y638"/>
<dbReference type="Gene3D" id="1.10.10.10">
    <property type="entry name" value="Winged helix-like DNA-binding domain superfamily/Winged helix DNA-binding domain"/>
    <property type="match status" value="1"/>
</dbReference>
<evidence type="ECO:0000259" key="4">
    <source>
        <dbReference type="PROSITE" id="PS50110"/>
    </source>
</evidence>
<feature type="domain" description="Response regulatory" evidence="4">
    <location>
        <begin position="11"/>
        <end position="128"/>
    </location>
</feature>
<evidence type="ECO:0000256" key="2">
    <source>
        <dbReference type="PROSITE-ProRule" id="PRU00169"/>
    </source>
</evidence>
<dbReference type="CDD" id="cd00383">
    <property type="entry name" value="trans_reg_C"/>
    <property type="match status" value="1"/>
</dbReference>
<dbReference type="Proteomes" id="UP000740926">
    <property type="component" value="Unassembled WGS sequence"/>
</dbReference>
<gene>
    <name evidence="6" type="ORF">G6F50_014384</name>
</gene>
<dbReference type="PROSITE" id="PS50110">
    <property type="entry name" value="RESPONSE_REGULATORY"/>
    <property type="match status" value="1"/>
</dbReference>
<organism evidence="6 7">
    <name type="scientific">Rhizopus delemar</name>
    <dbReference type="NCBI Taxonomy" id="936053"/>
    <lineage>
        <taxon>Eukaryota</taxon>
        <taxon>Fungi</taxon>
        <taxon>Fungi incertae sedis</taxon>
        <taxon>Mucoromycota</taxon>
        <taxon>Mucoromycotina</taxon>
        <taxon>Mucoromycetes</taxon>
        <taxon>Mucorales</taxon>
        <taxon>Mucorineae</taxon>
        <taxon>Rhizopodaceae</taxon>
        <taxon>Rhizopus</taxon>
    </lineage>
</organism>
<dbReference type="GO" id="GO:0032993">
    <property type="term" value="C:protein-DNA complex"/>
    <property type="evidence" value="ECO:0007669"/>
    <property type="project" value="TreeGrafter"/>
</dbReference>
<dbReference type="Pfam" id="PF00072">
    <property type="entry name" value="Response_reg"/>
    <property type="match status" value="1"/>
</dbReference>
<feature type="DNA-binding region" description="OmpR/PhoB-type" evidence="3">
    <location>
        <begin position="141"/>
        <end position="241"/>
    </location>
</feature>
<reference evidence="6 7" key="1">
    <citation type="journal article" date="2020" name="Microb. Genom.">
        <title>Genetic diversity of clinical and environmental Mucorales isolates obtained from an investigation of mucormycosis cases among solid organ transplant recipients.</title>
        <authorList>
            <person name="Nguyen M.H."/>
            <person name="Kaul D."/>
            <person name="Muto C."/>
            <person name="Cheng S.J."/>
            <person name="Richter R.A."/>
            <person name="Bruno V.M."/>
            <person name="Liu G."/>
            <person name="Beyhan S."/>
            <person name="Sundermann A.J."/>
            <person name="Mounaud S."/>
            <person name="Pasculle A.W."/>
            <person name="Nierman W.C."/>
            <person name="Driscoll E."/>
            <person name="Cumbie R."/>
            <person name="Clancy C.J."/>
            <person name="Dupont C.L."/>
        </authorList>
    </citation>
    <scope>NUCLEOTIDE SEQUENCE [LARGE SCALE GENOMIC DNA]</scope>
    <source>
        <strain evidence="6 7">GL24</strain>
    </source>
</reference>
<dbReference type="GO" id="GO:0005829">
    <property type="term" value="C:cytosol"/>
    <property type="evidence" value="ECO:0007669"/>
    <property type="project" value="TreeGrafter"/>
</dbReference>
<dbReference type="Gene3D" id="3.40.50.2300">
    <property type="match status" value="1"/>
</dbReference>
<keyword evidence="1 3" id="KW-0238">DNA-binding</keyword>
<proteinExistence type="predicted"/>
<dbReference type="InterPro" id="IPR016032">
    <property type="entry name" value="Sig_transdc_resp-reg_C-effctor"/>
</dbReference>